<proteinExistence type="predicted"/>
<dbReference type="AlphaFoldDB" id="A0A1H6JRZ8"/>
<name>A0A1H6JRZ8_RUMFL</name>
<evidence type="ECO:0000313" key="1">
    <source>
        <dbReference type="EMBL" id="SEH61957.1"/>
    </source>
</evidence>
<reference evidence="1 2" key="1">
    <citation type="submission" date="2016-10" db="EMBL/GenBank/DDBJ databases">
        <authorList>
            <person name="de Groot N.N."/>
        </authorList>
    </citation>
    <scope>NUCLEOTIDE SEQUENCE [LARGE SCALE GENOMIC DNA]</scope>
    <source>
        <strain evidence="1 2">YAD2003</strain>
    </source>
</reference>
<evidence type="ECO:0000313" key="2">
    <source>
        <dbReference type="Proteomes" id="UP000183190"/>
    </source>
</evidence>
<dbReference type="RefSeq" id="WP_303825076.1">
    <property type="nucleotide sequence ID" value="NZ_CAMHTN010000082.1"/>
</dbReference>
<gene>
    <name evidence="1" type="ORF">SAMN02910265_01781</name>
</gene>
<dbReference type="EMBL" id="FNWV01000005">
    <property type="protein sequence ID" value="SEH61957.1"/>
    <property type="molecule type" value="Genomic_DNA"/>
</dbReference>
<organism evidence="1 2">
    <name type="scientific">Ruminococcus flavefaciens</name>
    <dbReference type="NCBI Taxonomy" id="1265"/>
    <lineage>
        <taxon>Bacteria</taxon>
        <taxon>Bacillati</taxon>
        <taxon>Bacillota</taxon>
        <taxon>Clostridia</taxon>
        <taxon>Eubacteriales</taxon>
        <taxon>Oscillospiraceae</taxon>
        <taxon>Ruminococcus</taxon>
    </lineage>
</organism>
<protein>
    <recommendedName>
        <fullName evidence="3">Immunity protein Imm3</fullName>
    </recommendedName>
</protein>
<dbReference type="Proteomes" id="UP000183190">
    <property type="component" value="Unassembled WGS sequence"/>
</dbReference>
<sequence>MRINKNEYLTAVKHLKEDIHYYFSESKLDSLRLCYLVEEYCENFIHTEEEALLSALTFEGALLEVTGNIYHLQSLKEDINKFDRGFPFTMINEDEYEYLKNTVDRLKKFIQTLPSDFKTWFDIS</sequence>
<accession>A0A1H6JRZ8</accession>
<evidence type="ECO:0008006" key="3">
    <source>
        <dbReference type="Google" id="ProtNLM"/>
    </source>
</evidence>